<reference evidence="6" key="1">
    <citation type="submission" date="2020-01" db="EMBL/GenBank/DDBJ databases">
        <authorList>
            <person name="Meier V. D."/>
            <person name="Meier V D."/>
        </authorList>
    </citation>
    <scope>NUCLEOTIDE SEQUENCE</scope>
    <source>
        <strain evidence="6">HLG_WM_MAG_12</strain>
    </source>
</reference>
<dbReference type="EMBL" id="CACVAW010000010">
    <property type="protein sequence ID" value="CAA6802546.1"/>
    <property type="molecule type" value="Genomic_DNA"/>
</dbReference>
<keyword evidence="2 4" id="KW-0689">Ribosomal protein</keyword>
<organism evidence="6">
    <name type="scientific">uncultured Campylobacterales bacterium</name>
    <dbReference type="NCBI Taxonomy" id="352960"/>
    <lineage>
        <taxon>Bacteria</taxon>
        <taxon>Pseudomonadati</taxon>
        <taxon>Campylobacterota</taxon>
        <taxon>Epsilonproteobacteria</taxon>
        <taxon>Campylobacterales</taxon>
        <taxon>environmental samples</taxon>
    </lineage>
</organism>
<accession>A0A6S6S8H2</accession>
<dbReference type="GO" id="GO:0022625">
    <property type="term" value="C:cytosolic large ribosomal subunit"/>
    <property type="evidence" value="ECO:0007669"/>
    <property type="project" value="TreeGrafter"/>
</dbReference>
<dbReference type="NCBIfam" id="TIGR01071">
    <property type="entry name" value="rplO_bact"/>
    <property type="match status" value="1"/>
</dbReference>
<evidence type="ECO:0000256" key="2">
    <source>
        <dbReference type="ARBA" id="ARBA00022980"/>
    </source>
</evidence>
<name>A0A6S6S8H2_9BACT</name>
<keyword evidence="3 4" id="KW-0687">Ribonucleoprotein</keyword>
<comment type="similarity">
    <text evidence="1 4">Belongs to the universal ribosomal protein uL15 family.</text>
</comment>
<dbReference type="HAMAP" id="MF_01341">
    <property type="entry name" value="Ribosomal_uL15"/>
    <property type="match status" value="1"/>
</dbReference>
<comment type="subunit">
    <text evidence="4">Part of the 50S ribosomal subunit.</text>
</comment>
<dbReference type="SUPFAM" id="SSF52080">
    <property type="entry name" value="Ribosomal proteins L15p and L18e"/>
    <property type="match status" value="1"/>
</dbReference>
<sequence>MSLNNLTPAVGSTKNRKRVGRGQGSGTGKTAGKGHKGQKARSGYKEKRNFEGGQQPLAKRLPKIGFSSRVVKPQEINVDKVASVSGLDEITMETLRTVVKIKTITTKVKLIGKNAKELQNKIKDENVSFTGAKGK</sequence>
<dbReference type="AlphaFoldDB" id="A0A6S6S8H2"/>
<feature type="region of interest" description="Disordered" evidence="5">
    <location>
        <begin position="1"/>
        <end position="59"/>
    </location>
</feature>
<keyword evidence="4" id="KW-0699">rRNA-binding</keyword>
<evidence type="ECO:0000313" key="6">
    <source>
        <dbReference type="EMBL" id="CAA6802546.1"/>
    </source>
</evidence>
<dbReference type="GO" id="GO:0019843">
    <property type="term" value="F:rRNA binding"/>
    <property type="evidence" value="ECO:0007669"/>
    <property type="project" value="UniProtKB-UniRule"/>
</dbReference>
<comment type="function">
    <text evidence="4">Binds to the 23S rRNA.</text>
</comment>
<evidence type="ECO:0000256" key="5">
    <source>
        <dbReference type="SAM" id="MobiDB-lite"/>
    </source>
</evidence>
<proteinExistence type="inferred from homology"/>
<feature type="compositionally biased region" description="Gly residues" evidence="5">
    <location>
        <begin position="21"/>
        <end position="31"/>
    </location>
</feature>
<dbReference type="InterPro" id="IPR005749">
    <property type="entry name" value="Ribosomal_uL15_bac-type"/>
</dbReference>
<evidence type="ECO:0000256" key="4">
    <source>
        <dbReference type="HAMAP-Rule" id="MF_01341"/>
    </source>
</evidence>
<gene>
    <name evidence="4" type="primary">rplO</name>
    <name evidence="6" type="ORF">HELGO_WM2558</name>
</gene>
<protein>
    <recommendedName>
        <fullName evidence="4">Large ribosomal subunit protein uL15</fullName>
    </recommendedName>
</protein>
<evidence type="ECO:0000256" key="1">
    <source>
        <dbReference type="ARBA" id="ARBA00007320"/>
    </source>
</evidence>
<feature type="compositionally biased region" description="Polar residues" evidence="5">
    <location>
        <begin position="1"/>
        <end position="13"/>
    </location>
</feature>
<dbReference type="InterPro" id="IPR036227">
    <property type="entry name" value="Ribosomal_uL15/eL18_sf"/>
</dbReference>
<dbReference type="GO" id="GO:0003735">
    <property type="term" value="F:structural constituent of ribosome"/>
    <property type="evidence" value="ECO:0007669"/>
    <property type="project" value="InterPro"/>
</dbReference>
<dbReference type="PANTHER" id="PTHR12934">
    <property type="entry name" value="50S RIBOSOMAL PROTEIN L15"/>
    <property type="match status" value="1"/>
</dbReference>
<dbReference type="InterPro" id="IPR030878">
    <property type="entry name" value="Ribosomal_uL15"/>
</dbReference>
<dbReference type="GO" id="GO:0006412">
    <property type="term" value="P:translation"/>
    <property type="evidence" value="ECO:0007669"/>
    <property type="project" value="UniProtKB-UniRule"/>
</dbReference>
<keyword evidence="4" id="KW-0694">RNA-binding</keyword>
<dbReference type="PANTHER" id="PTHR12934:SF11">
    <property type="entry name" value="LARGE RIBOSOMAL SUBUNIT PROTEIN UL15M"/>
    <property type="match status" value="1"/>
</dbReference>
<evidence type="ECO:0000256" key="3">
    <source>
        <dbReference type="ARBA" id="ARBA00023274"/>
    </source>
</evidence>